<dbReference type="InterPro" id="IPR005064">
    <property type="entry name" value="BUG"/>
</dbReference>
<dbReference type="EMBL" id="RXOE01000004">
    <property type="protein sequence ID" value="RTQ33273.1"/>
    <property type="molecule type" value="Genomic_DNA"/>
</dbReference>
<keyword evidence="4" id="KW-1185">Reference proteome</keyword>
<dbReference type="PANTHER" id="PTHR42928:SF5">
    <property type="entry name" value="BLR1237 PROTEIN"/>
    <property type="match status" value="1"/>
</dbReference>
<comment type="caution">
    <text evidence="3">The sequence shown here is derived from an EMBL/GenBank/DDBJ whole genome shotgun (WGS) entry which is preliminary data.</text>
</comment>
<dbReference type="InterPro" id="IPR042100">
    <property type="entry name" value="Bug_dom1"/>
</dbReference>
<gene>
    <name evidence="3" type="ORF">EJP69_17255</name>
</gene>
<dbReference type="Gene3D" id="3.40.190.150">
    <property type="entry name" value="Bordetella uptake gene, domain 1"/>
    <property type="match status" value="1"/>
</dbReference>
<sequence>MNKTRPHRLVRARSLVCTLGLAFAAWQAQAAAAWVPERPIHLISPSPPGGGTDAVSRLLAAKLGEQAGWQVVVDTKPGAGNNIGLEFGAKSPPDGYTAVLGETSNLTVNQFLYKKLNFDPVKDLAPVALVGTGVSVLVVNAASPIDSLASLLATAKKKQLAYASSGNGTVGHLVAESLRVTAGANVLHIPYKGGGPAMTDLLGGQVDFYISSLVSALPLIKDRKLRALAVTSGTRDASLPDVPTFIESGFKGFEYYTLYGVVVPAKTPDNIVRTMNAEINKVLDAPDVRAGLAARGVYVRTGTPESFNAFLNSERKKWAEVVKASGATAE</sequence>
<keyword evidence="2" id="KW-0732">Signal</keyword>
<dbReference type="Pfam" id="PF03401">
    <property type="entry name" value="TctC"/>
    <property type="match status" value="1"/>
</dbReference>
<dbReference type="Gene3D" id="3.40.190.10">
    <property type="entry name" value="Periplasmic binding protein-like II"/>
    <property type="match status" value="1"/>
</dbReference>
<evidence type="ECO:0000313" key="4">
    <source>
        <dbReference type="Proteomes" id="UP000267418"/>
    </source>
</evidence>
<dbReference type="AlphaFoldDB" id="A0A431TJY0"/>
<proteinExistence type="inferred from homology"/>
<reference evidence="3 4" key="1">
    <citation type="submission" date="2018-12" db="EMBL/GenBank/DDBJ databases">
        <title>The genome of Variovorax gossypii DSM 100435.</title>
        <authorList>
            <person name="Gao J."/>
            <person name="Sun J."/>
        </authorList>
    </citation>
    <scope>NUCLEOTIDE SEQUENCE [LARGE SCALE GENOMIC DNA]</scope>
    <source>
        <strain evidence="3 4">DSM 100435</strain>
    </source>
</reference>
<dbReference type="SUPFAM" id="SSF53850">
    <property type="entry name" value="Periplasmic binding protein-like II"/>
    <property type="match status" value="1"/>
</dbReference>
<name>A0A431TJY0_9BURK</name>
<comment type="similarity">
    <text evidence="1">Belongs to the UPF0065 (bug) family.</text>
</comment>
<feature type="chain" id="PRO_5019153660" evidence="2">
    <location>
        <begin position="31"/>
        <end position="330"/>
    </location>
</feature>
<dbReference type="PANTHER" id="PTHR42928">
    <property type="entry name" value="TRICARBOXYLATE-BINDING PROTEIN"/>
    <property type="match status" value="1"/>
</dbReference>
<evidence type="ECO:0000313" key="3">
    <source>
        <dbReference type="EMBL" id="RTQ33273.1"/>
    </source>
</evidence>
<dbReference type="PIRSF" id="PIRSF017082">
    <property type="entry name" value="YflP"/>
    <property type="match status" value="1"/>
</dbReference>
<evidence type="ECO:0000256" key="1">
    <source>
        <dbReference type="ARBA" id="ARBA00006987"/>
    </source>
</evidence>
<protein>
    <submittedName>
        <fullName evidence="3">Tripartite tricarboxylate transporter substrate binding protein</fullName>
    </submittedName>
</protein>
<organism evidence="3 4">
    <name type="scientific">Variovorax gossypii</name>
    <dbReference type="NCBI Taxonomy" id="1679495"/>
    <lineage>
        <taxon>Bacteria</taxon>
        <taxon>Pseudomonadati</taxon>
        <taxon>Pseudomonadota</taxon>
        <taxon>Betaproteobacteria</taxon>
        <taxon>Burkholderiales</taxon>
        <taxon>Comamonadaceae</taxon>
        <taxon>Variovorax</taxon>
    </lineage>
</organism>
<dbReference type="OrthoDB" id="8678477at2"/>
<dbReference type="RefSeq" id="WP_126471693.1">
    <property type="nucleotide sequence ID" value="NZ_RXOE01000004.1"/>
</dbReference>
<feature type="signal peptide" evidence="2">
    <location>
        <begin position="1"/>
        <end position="30"/>
    </location>
</feature>
<accession>A0A431TJY0</accession>
<evidence type="ECO:0000256" key="2">
    <source>
        <dbReference type="SAM" id="SignalP"/>
    </source>
</evidence>
<dbReference type="CDD" id="cd13578">
    <property type="entry name" value="PBP2_Bug27"/>
    <property type="match status" value="1"/>
</dbReference>
<dbReference type="Proteomes" id="UP000267418">
    <property type="component" value="Unassembled WGS sequence"/>
</dbReference>